<accession>A0A8S1HRQ8</accession>
<evidence type="ECO:0000256" key="1">
    <source>
        <dbReference type="SAM" id="MobiDB-lite"/>
    </source>
</evidence>
<dbReference type="Proteomes" id="UP000835052">
    <property type="component" value="Unassembled WGS sequence"/>
</dbReference>
<comment type="caution">
    <text evidence="2">The sequence shown here is derived from an EMBL/GenBank/DDBJ whole genome shotgun (WGS) entry which is preliminary data.</text>
</comment>
<evidence type="ECO:0000313" key="3">
    <source>
        <dbReference type="Proteomes" id="UP000835052"/>
    </source>
</evidence>
<protein>
    <submittedName>
        <fullName evidence="2">Uncharacterized protein</fullName>
    </submittedName>
</protein>
<gene>
    <name evidence="2" type="ORF">CAUJ_LOCUS14398</name>
</gene>
<feature type="region of interest" description="Disordered" evidence="1">
    <location>
        <begin position="1"/>
        <end position="52"/>
    </location>
</feature>
<dbReference type="AlphaFoldDB" id="A0A8S1HRQ8"/>
<reference evidence="2" key="1">
    <citation type="submission" date="2020-10" db="EMBL/GenBank/DDBJ databases">
        <authorList>
            <person name="Kikuchi T."/>
        </authorList>
    </citation>
    <scope>NUCLEOTIDE SEQUENCE</scope>
    <source>
        <strain evidence="2">NKZ352</strain>
    </source>
</reference>
<keyword evidence="3" id="KW-1185">Reference proteome</keyword>
<dbReference type="EMBL" id="CAJGYM010000128">
    <property type="protein sequence ID" value="CAD6198492.1"/>
    <property type="molecule type" value="Genomic_DNA"/>
</dbReference>
<feature type="compositionally biased region" description="Basic and acidic residues" evidence="1">
    <location>
        <begin position="41"/>
        <end position="51"/>
    </location>
</feature>
<feature type="compositionally biased region" description="Basic and acidic residues" evidence="1">
    <location>
        <begin position="1"/>
        <end position="18"/>
    </location>
</feature>
<evidence type="ECO:0000313" key="2">
    <source>
        <dbReference type="EMBL" id="CAD6198492.1"/>
    </source>
</evidence>
<sequence>MEHSFNVLDSKRQEETHRKTTSQMGRPLPEEHQPSYSTLDNRGERQGRMEDVWSALTAKTDHQSIKVSK</sequence>
<proteinExistence type="predicted"/>
<name>A0A8S1HRQ8_9PELO</name>
<organism evidence="2 3">
    <name type="scientific">Caenorhabditis auriculariae</name>
    <dbReference type="NCBI Taxonomy" id="2777116"/>
    <lineage>
        <taxon>Eukaryota</taxon>
        <taxon>Metazoa</taxon>
        <taxon>Ecdysozoa</taxon>
        <taxon>Nematoda</taxon>
        <taxon>Chromadorea</taxon>
        <taxon>Rhabditida</taxon>
        <taxon>Rhabditina</taxon>
        <taxon>Rhabditomorpha</taxon>
        <taxon>Rhabditoidea</taxon>
        <taxon>Rhabditidae</taxon>
        <taxon>Peloderinae</taxon>
        <taxon>Caenorhabditis</taxon>
    </lineage>
</organism>